<dbReference type="CDD" id="cd07139">
    <property type="entry name" value="ALDH_AldA-Rv0768"/>
    <property type="match status" value="1"/>
</dbReference>
<protein>
    <submittedName>
        <fullName evidence="6">Aldehyde dehydrogenase</fullName>
    </submittedName>
</protein>
<evidence type="ECO:0000259" key="5">
    <source>
        <dbReference type="Pfam" id="PF00171"/>
    </source>
</evidence>
<evidence type="ECO:0000256" key="3">
    <source>
        <dbReference type="PROSITE-ProRule" id="PRU10007"/>
    </source>
</evidence>
<evidence type="ECO:0000256" key="2">
    <source>
        <dbReference type="ARBA" id="ARBA00023002"/>
    </source>
</evidence>
<accession>A0A1Q4HBD5</accession>
<proteinExistence type="inferred from homology"/>
<dbReference type="InterPro" id="IPR016161">
    <property type="entry name" value="Ald_DH/histidinol_DH"/>
</dbReference>
<organism evidence="6 8">
    <name type="scientific">Mycolicibacterium diernhoferi</name>
    <dbReference type="NCBI Taxonomy" id="1801"/>
    <lineage>
        <taxon>Bacteria</taxon>
        <taxon>Bacillati</taxon>
        <taxon>Actinomycetota</taxon>
        <taxon>Actinomycetes</taxon>
        <taxon>Mycobacteriales</taxon>
        <taxon>Mycobacteriaceae</taxon>
        <taxon>Mycolicibacterium</taxon>
    </lineage>
</organism>
<dbReference type="AlphaFoldDB" id="A0A1Q4HBD5"/>
<reference evidence="6 8" key="1">
    <citation type="submission" date="2016-09" db="EMBL/GenBank/DDBJ databases">
        <title>genome sequences of unsequenced Mycobacteria.</title>
        <authorList>
            <person name="Greninger A.L."/>
            <person name="Jerome K.R."/>
            <person name="Mcnair B."/>
            <person name="Wallis C."/>
            <person name="Fang F."/>
        </authorList>
    </citation>
    <scope>NUCLEOTIDE SEQUENCE [LARGE SCALE GENOMIC DNA]</scope>
    <source>
        <strain evidence="6 8">BM1</strain>
    </source>
</reference>
<evidence type="ECO:0000313" key="9">
    <source>
        <dbReference type="Proteomes" id="UP000220340"/>
    </source>
</evidence>
<dbReference type="EMBL" id="PDCR01000024">
    <property type="protein sequence ID" value="PEG52966.1"/>
    <property type="molecule type" value="Genomic_DNA"/>
</dbReference>
<dbReference type="Pfam" id="PF00171">
    <property type="entry name" value="Aldedh"/>
    <property type="match status" value="1"/>
</dbReference>
<dbReference type="Gene3D" id="3.40.309.10">
    <property type="entry name" value="Aldehyde Dehydrogenase, Chain A, domain 2"/>
    <property type="match status" value="1"/>
</dbReference>
<reference evidence="7 9" key="2">
    <citation type="submission" date="2017-10" db="EMBL/GenBank/DDBJ databases">
        <title>The new phylogeny of genus Mycobacterium.</title>
        <authorList>
            <person name="Tortoli E."/>
            <person name="Trovato A."/>
            <person name="Cirillo D.M."/>
        </authorList>
    </citation>
    <scope>NUCLEOTIDE SEQUENCE [LARGE SCALE GENOMIC DNA]</scope>
    <source>
        <strain evidence="7 9">IP141170001</strain>
    </source>
</reference>
<dbReference type="PANTHER" id="PTHR42804">
    <property type="entry name" value="ALDEHYDE DEHYDROGENASE"/>
    <property type="match status" value="1"/>
</dbReference>
<dbReference type="InterPro" id="IPR029510">
    <property type="entry name" value="Ald_DH_CS_GLU"/>
</dbReference>
<gene>
    <name evidence="6" type="ORF">BV510_22425</name>
    <name evidence="7" type="ORF">CRI78_18340</name>
</gene>
<dbReference type="InterPro" id="IPR015590">
    <property type="entry name" value="Aldehyde_DH_dom"/>
</dbReference>
<evidence type="ECO:0000313" key="6">
    <source>
        <dbReference type="EMBL" id="OPE49382.1"/>
    </source>
</evidence>
<dbReference type="Gene3D" id="3.40.605.10">
    <property type="entry name" value="Aldehyde Dehydrogenase, Chain A, domain 1"/>
    <property type="match status" value="1"/>
</dbReference>
<dbReference type="Proteomes" id="UP000191039">
    <property type="component" value="Unassembled WGS sequence"/>
</dbReference>
<evidence type="ECO:0000313" key="8">
    <source>
        <dbReference type="Proteomes" id="UP000191039"/>
    </source>
</evidence>
<dbReference type="PANTHER" id="PTHR42804:SF1">
    <property type="entry name" value="ALDEHYDE DEHYDROGENASE-RELATED"/>
    <property type="match status" value="1"/>
</dbReference>
<dbReference type="RefSeq" id="WP_073857267.1">
    <property type="nucleotide sequence ID" value="NZ_BAAATC010000021.1"/>
</dbReference>
<dbReference type="SUPFAM" id="SSF53720">
    <property type="entry name" value="ALDH-like"/>
    <property type="match status" value="1"/>
</dbReference>
<keyword evidence="2 4" id="KW-0560">Oxidoreductase</keyword>
<dbReference type="FunFam" id="3.40.309.10:FF:000012">
    <property type="entry name" value="Betaine aldehyde dehydrogenase"/>
    <property type="match status" value="1"/>
</dbReference>
<sequence length="483" mass="50927">MTSVMDQKSVPAFEKLYVGGEWVEPAGDAHIEVISPSTEEVISRVPEPTPADVDRAVAAARDAFAGPWRKTSPEERSQLLNRIADEVEKRVPEFAAVFAAEIGAPVALGGPLHGMAVQMLRQAAGLHERVAFVEDRVDGDANVSIVREPVGVVGAIIPWNAPVGGAALKLGSALAAGCTVVLKPAPEGPLTTYMLAECLEAAGVPEGVVSILPAGREVGEHLVRHPDVDKVTFTGSTEAGKRVGSLCGERIARVSLELGGKSAAIIADDAELGDVLPTLLAGGIGHSGQICAALTRVLVPRSRAAEFAEAMAFAMSGMVVGDPFDPATMLGPLAMERQRNRVESYIEIGRQEGAKIACGGGRPAHLDKGFYVEPTLFTDVDNSMRIAREEIFGPVISMISYDSIDEAIDIANDSPYGLSGSVYTNDQQIAKRVVSEVRTGQIFVNSHAVCASQPFGGFKQSGHGREGGPEGIAAYLETKMIQW</sequence>
<dbReference type="Proteomes" id="UP000220340">
    <property type="component" value="Unassembled WGS sequence"/>
</dbReference>
<feature type="domain" description="Aldehyde dehydrogenase" evidence="5">
    <location>
        <begin position="22"/>
        <end position="481"/>
    </location>
</feature>
<dbReference type="GO" id="GO:0016620">
    <property type="term" value="F:oxidoreductase activity, acting on the aldehyde or oxo group of donors, NAD or NADP as acceptor"/>
    <property type="evidence" value="ECO:0007669"/>
    <property type="project" value="InterPro"/>
</dbReference>
<comment type="caution">
    <text evidence="6">The sequence shown here is derived from an EMBL/GenBank/DDBJ whole genome shotgun (WGS) entry which is preliminary data.</text>
</comment>
<evidence type="ECO:0000256" key="1">
    <source>
        <dbReference type="ARBA" id="ARBA00009986"/>
    </source>
</evidence>
<evidence type="ECO:0000256" key="4">
    <source>
        <dbReference type="RuleBase" id="RU003345"/>
    </source>
</evidence>
<dbReference type="STRING" id="1801.BRW64_16105"/>
<dbReference type="EMBL" id="MIJD01000292">
    <property type="protein sequence ID" value="OPE49382.1"/>
    <property type="molecule type" value="Genomic_DNA"/>
</dbReference>
<evidence type="ECO:0000313" key="7">
    <source>
        <dbReference type="EMBL" id="PEG52966.1"/>
    </source>
</evidence>
<dbReference type="OrthoDB" id="6882680at2"/>
<keyword evidence="9" id="KW-1185">Reference proteome</keyword>
<comment type="similarity">
    <text evidence="1 4">Belongs to the aldehyde dehydrogenase family.</text>
</comment>
<dbReference type="InterPro" id="IPR016162">
    <property type="entry name" value="Ald_DH_N"/>
</dbReference>
<dbReference type="FunFam" id="3.40.605.10:FF:000007">
    <property type="entry name" value="NAD/NADP-dependent betaine aldehyde dehydrogenase"/>
    <property type="match status" value="1"/>
</dbReference>
<dbReference type="PROSITE" id="PS00687">
    <property type="entry name" value="ALDEHYDE_DEHYDR_GLU"/>
    <property type="match status" value="1"/>
</dbReference>
<dbReference type="InterPro" id="IPR016163">
    <property type="entry name" value="Ald_DH_C"/>
</dbReference>
<name>A0A1Q4HBD5_9MYCO</name>
<feature type="active site" evidence="3">
    <location>
        <position position="257"/>
    </location>
</feature>